<proteinExistence type="predicted"/>
<dbReference type="AlphaFoldDB" id="A0A4D4LL81"/>
<evidence type="ECO:0000256" key="1">
    <source>
        <dbReference type="SAM" id="MobiDB-lite"/>
    </source>
</evidence>
<feature type="region of interest" description="Disordered" evidence="1">
    <location>
        <begin position="52"/>
        <end position="74"/>
    </location>
</feature>
<sequence length="74" mass="7772">MWRSSPERPRPSGSRPTPSAPRTPLRPDPAQHGLSEEIRDNLVARIAEAECEGTTPGAATAPSSGQAGYAAQYG</sequence>
<feature type="compositionally biased region" description="Basic and acidic residues" evidence="1">
    <location>
        <begin position="1"/>
        <end position="10"/>
    </location>
</feature>
<keyword evidence="3" id="KW-1185">Reference proteome</keyword>
<evidence type="ECO:0000313" key="3">
    <source>
        <dbReference type="Proteomes" id="UP000301309"/>
    </source>
</evidence>
<name>A0A4D4LL81_STRVO</name>
<comment type="caution">
    <text evidence="2">The sequence shown here is derived from an EMBL/GenBank/DDBJ whole genome shotgun (WGS) entry which is preliminary data.</text>
</comment>
<protein>
    <submittedName>
        <fullName evidence="2">Uncharacterized protein</fullName>
    </submittedName>
</protein>
<gene>
    <name evidence="2" type="ORF">SVIO_106790</name>
</gene>
<dbReference type="Proteomes" id="UP000301309">
    <property type="component" value="Unassembled WGS sequence"/>
</dbReference>
<feature type="region of interest" description="Disordered" evidence="1">
    <location>
        <begin position="1"/>
        <end position="36"/>
    </location>
</feature>
<reference evidence="2 3" key="1">
    <citation type="journal article" date="2020" name="Int. J. Syst. Evol. Microbiol.">
        <title>Reclassification of Streptomyces castelarensis and Streptomyces sporoclivatus as later heterotypic synonyms of Streptomyces antimycoticus.</title>
        <authorList>
            <person name="Komaki H."/>
            <person name="Tamura T."/>
        </authorList>
    </citation>
    <scope>NUCLEOTIDE SEQUENCE [LARGE SCALE GENOMIC DNA]</scope>
    <source>
        <strain evidence="2 3">NBRC 13459</strain>
    </source>
</reference>
<evidence type="ECO:0000313" key="2">
    <source>
        <dbReference type="EMBL" id="GDY60056.1"/>
    </source>
</evidence>
<organism evidence="2 3">
    <name type="scientific">Streptomyces violaceusniger</name>
    <dbReference type="NCBI Taxonomy" id="68280"/>
    <lineage>
        <taxon>Bacteria</taxon>
        <taxon>Bacillati</taxon>
        <taxon>Actinomycetota</taxon>
        <taxon>Actinomycetes</taxon>
        <taxon>Kitasatosporales</taxon>
        <taxon>Streptomycetaceae</taxon>
        <taxon>Streptomyces</taxon>
        <taxon>Streptomyces violaceusniger group</taxon>
    </lineage>
</organism>
<feature type="compositionally biased region" description="Pro residues" evidence="1">
    <location>
        <begin position="18"/>
        <end position="27"/>
    </location>
</feature>
<dbReference type="EMBL" id="BJHW01000002">
    <property type="protein sequence ID" value="GDY60056.1"/>
    <property type="molecule type" value="Genomic_DNA"/>
</dbReference>
<accession>A0A4D4LL81</accession>